<name>A0A143FLR0_9CAUD</name>
<evidence type="ECO:0000313" key="2">
    <source>
        <dbReference type="Proteomes" id="UP000201239"/>
    </source>
</evidence>
<accession>A0A143FLR0</accession>
<organism evidence="1 2">
    <name type="scientific">Bacillus phage SageFayge</name>
    <dbReference type="NCBI Taxonomy" id="1805954"/>
    <lineage>
        <taxon>Viruses</taxon>
        <taxon>Duplodnaviria</taxon>
        <taxon>Heunggongvirae</taxon>
        <taxon>Uroviricota</taxon>
        <taxon>Caudoviricetes</taxon>
        <taxon>Herelleviridae</taxon>
        <taxon>Bastillevirinae</taxon>
        <taxon>Wphvirus</taxon>
        <taxon>Wphvirus megatron</taxon>
    </lineage>
</organism>
<evidence type="ECO:0000313" key="1">
    <source>
        <dbReference type="EMBL" id="AMW63137.1"/>
    </source>
</evidence>
<dbReference type="KEGG" id="vg:29063117"/>
<dbReference type="RefSeq" id="YP_009281020.1">
    <property type="nucleotide sequence ID" value="NC_031027.1"/>
</dbReference>
<reference evidence="2" key="1">
    <citation type="submission" date="2016-02" db="EMBL/GenBank/DDBJ databases">
        <authorList>
            <person name="Galindez B."/>
            <person name="Foltz S."/>
            <person name="Bersano I."/>
            <person name="Hermes F."/>
            <person name="Dandamudi K."/>
            <person name="Shi R."/>
            <person name="Carvalho R."/>
            <person name="Koparde V.N."/>
            <person name="Lee V."/>
            <person name="Buck G."/>
            <person name="Serrano M.G."/>
            <person name="Johnson A."/>
        </authorList>
    </citation>
    <scope>NUCLEOTIDE SEQUENCE [LARGE SCALE GENOMIC DNA]</scope>
</reference>
<dbReference type="Proteomes" id="UP000201239">
    <property type="component" value="Segment"/>
</dbReference>
<protein>
    <submittedName>
        <fullName evidence="1">Uncharacterized protein</fullName>
    </submittedName>
</protein>
<dbReference type="GeneID" id="29063117"/>
<sequence>MQFPWEFRLKRQQQRTLLLRYLLQYQHLCSDILKGCTKMLNFKDDIDKLYDKYAEYGDWSKTSVLLELKGVLDWCYSDGATYSEFLDEVSILKDKYHSAGDWSKVSVLEELEELV</sequence>
<proteinExistence type="predicted"/>
<dbReference type="EMBL" id="KU737350">
    <property type="protein sequence ID" value="AMW63137.1"/>
    <property type="molecule type" value="Genomic_DNA"/>
</dbReference>
<gene>
    <name evidence="1" type="ORF">SAGEFAYGE_217</name>
</gene>